<evidence type="ECO:0000313" key="6">
    <source>
        <dbReference type="EMBL" id="NDV31742.1"/>
    </source>
</evidence>
<dbReference type="PANTHER" id="PTHR12555">
    <property type="entry name" value="UBIQUITIN FUSION DEGRADATON PROTEIN 1"/>
    <property type="match status" value="1"/>
</dbReference>
<feature type="compositionally biased region" description="Polar residues" evidence="4">
    <location>
        <begin position="392"/>
        <end position="405"/>
    </location>
</feature>
<keyword evidence="3" id="KW-0479">Metal-binding</keyword>
<sequence>MGSNSSIARIQYQASPMIFEISAPSGVRSFCGVMEFIAPSGSVAVPGWLMEHLGLSPGQSVQIRKVTLPKGVYVQLQPHSGDVNKMPDLKATLEWVLRRFIALTVGDTIEVSHENVKMRFDVLKCSPDRAIAITDQDVSVDFVKPLDGSEVTMPTAPAEKVEEQKAPVETRSGNITGVVDNSDAPQCSHCLQRIPPAQFTMHELRCARINWRCPSCNMVVLKTDKDKHIDELHSIKPCEACLQPLEVREHAAHKKDDCPARTVSCQYCQLTMQYRKLFIHEQSCGAVTELCSKCRKRFPRSEQKSHEKSCNTEPTIPSVGKLKVTPPPPPPPKEDIFICEGCTQPFHSFDELQVHYLTSHYDEHLSDIATESNRFSVLQNEDDPLLVDQTDKPSQPENPSPIQKQ</sequence>
<dbReference type="PROSITE" id="PS50157">
    <property type="entry name" value="ZINC_FINGER_C2H2_2"/>
    <property type="match status" value="1"/>
</dbReference>
<feature type="domain" description="C2H2-type" evidence="5">
    <location>
        <begin position="337"/>
        <end position="365"/>
    </location>
</feature>
<dbReference type="Gene3D" id="2.40.40.50">
    <property type="entry name" value="Ubiquitin fusion degradation protein UFD1, N-terminal domain"/>
    <property type="match status" value="1"/>
</dbReference>
<dbReference type="GO" id="GO:0031593">
    <property type="term" value="F:polyubiquitin modification-dependent protein binding"/>
    <property type="evidence" value="ECO:0007669"/>
    <property type="project" value="TreeGrafter"/>
</dbReference>
<dbReference type="PROSITE" id="PS00028">
    <property type="entry name" value="ZINC_FINGER_C2H2_1"/>
    <property type="match status" value="1"/>
</dbReference>
<name>A0A6B2L427_9EUKA</name>
<feature type="region of interest" description="Disordered" evidence="4">
    <location>
        <begin position="380"/>
        <end position="405"/>
    </location>
</feature>
<reference evidence="6" key="1">
    <citation type="journal article" date="2020" name="J. Eukaryot. Microbiol.">
        <title>De novo Sequencing, Assembly and Annotation of the Transcriptome for the Free-Living Testate Amoeba Arcella intermedia.</title>
        <authorList>
            <person name="Ribeiro G.M."/>
            <person name="Porfirio-Sousa A.L."/>
            <person name="Maurer-Alcala X.X."/>
            <person name="Katz L.A."/>
            <person name="Lahr D.J.G."/>
        </authorList>
    </citation>
    <scope>NUCLEOTIDE SEQUENCE</scope>
</reference>
<dbReference type="InterPro" id="IPR055417">
    <property type="entry name" value="UFD1_N1"/>
</dbReference>
<dbReference type="GO" id="GO:0008270">
    <property type="term" value="F:zinc ion binding"/>
    <property type="evidence" value="ECO:0007669"/>
    <property type="project" value="UniProtKB-KW"/>
</dbReference>
<evidence type="ECO:0000259" key="5">
    <source>
        <dbReference type="PROSITE" id="PS50157"/>
    </source>
</evidence>
<evidence type="ECO:0000256" key="3">
    <source>
        <dbReference type="PROSITE-ProRule" id="PRU00042"/>
    </source>
</evidence>
<keyword evidence="2" id="KW-0833">Ubl conjugation pathway</keyword>
<protein>
    <recommendedName>
        <fullName evidence="5">C2H2-type domain-containing protein</fullName>
    </recommendedName>
</protein>
<keyword evidence="3" id="KW-0863">Zinc-finger</keyword>
<dbReference type="InterPro" id="IPR013083">
    <property type="entry name" value="Znf_RING/FYVE/PHD"/>
</dbReference>
<proteinExistence type="inferred from homology"/>
<dbReference type="GO" id="GO:0034098">
    <property type="term" value="C:VCP-NPL4-UFD1 AAA ATPase complex"/>
    <property type="evidence" value="ECO:0007669"/>
    <property type="project" value="TreeGrafter"/>
</dbReference>
<dbReference type="GO" id="GO:0006511">
    <property type="term" value="P:ubiquitin-dependent protein catabolic process"/>
    <property type="evidence" value="ECO:0007669"/>
    <property type="project" value="InterPro"/>
</dbReference>
<dbReference type="Gene3D" id="3.10.330.10">
    <property type="match status" value="1"/>
</dbReference>
<keyword evidence="3" id="KW-0862">Zinc</keyword>
<dbReference type="InterPro" id="IPR004854">
    <property type="entry name" value="Ufd1-like"/>
</dbReference>
<dbReference type="InterPro" id="IPR055418">
    <property type="entry name" value="UFD1_N2"/>
</dbReference>
<evidence type="ECO:0000256" key="4">
    <source>
        <dbReference type="SAM" id="MobiDB-lite"/>
    </source>
</evidence>
<evidence type="ECO:0000256" key="2">
    <source>
        <dbReference type="ARBA" id="ARBA00022786"/>
    </source>
</evidence>
<dbReference type="EMBL" id="GIBP01002773">
    <property type="protein sequence ID" value="NDV31742.1"/>
    <property type="molecule type" value="Transcribed_RNA"/>
</dbReference>
<dbReference type="Pfam" id="PF03152">
    <property type="entry name" value="UFD1_N1"/>
    <property type="match status" value="1"/>
</dbReference>
<comment type="similarity">
    <text evidence="1">Belongs to the UFD1 family.</text>
</comment>
<dbReference type="InterPro" id="IPR042299">
    <property type="entry name" value="Ufd1-like_Nn"/>
</dbReference>
<organism evidence="6">
    <name type="scientific">Arcella intermedia</name>
    <dbReference type="NCBI Taxonomy" id="1963864"/>
    <lineage>
        <taxon>Eukaryota</taxon>
        <taxon>Amoebozoa</taxon>
        <taxon>Tubulinea</taxon>
        <taxon>Elardia</taxon>
        <taxon>Arcellinida</taxon>
        <taxon>Sphaerothecina</taxon>
        <taxon>Arcellidae</taxon>
        <taxon>Arcella</taxon>
    </lineage>
</organism>
<dbReference type="InterPro" id="IPR013087">
    <property type="entry name" value="Znf_C2H2_type"/>
</dbReference>
<evidence type="ECO:0000256" key="1">
    <source>
        <dbReference type="ARBA" id="ARBA00006043"/>
    </source>
</evidence>
<dbReference type="AlphaFoldDB" id="A0A6B2L427"/>
<feature type="region of interest" description="Disordered" evidence="4">
    <location>
        <begin position="305"/>
        <end position="330"/>
    </location>
</feature>
<dbReference type="GO" id="GO:0036503">
    <property type="term" value="P:ERAD pathway"/>
    <property type="evidence" value="ECO:0007669"/>
    <property type="project" value="TreeGrafter"/>
</dbReference>
<dbReference type="Gene3D" id="3.30.40.10">
    <property type="entry name" value="Zinc/RING finger domain, C3HC4 (zinc finger)"/>
    <property type="match status" value="1"/>
</dbReference>
<dbReference type="Pfam" id="PF24842">
    <property type="entry name" value="UFD1_N2"/>
    <property type="match status" value="1"/>
</dbReference>
<accession>A0A6B2L427</accession>
<dbReference type="PANTHER" id="PTHR12555:SF13">
    <property type="entry name" value="UBIQUITIN RECOGNITION FACTOR IN ER-ASSOCIATED DEGRADATION PROTEIN 1"/>
    <property type="match status" value="1"/>
</dbReference>